<reference evidence="1" key="1">
    <citation type="journal article" date="2021" name="bioRxiv">
        <title>Whole Genome Assembly and Annotation of Northern Wild Rice, Zizania palustris L., Supports a Whole Genome Duplication in the Zizania Genus.</title>
        <authorList>
            <person name="Haas M."/>
            <person name="Kono T."/>
            <person name="Macchietto M."/>
            <person name="Millas R."/>
            <person name="McGilp L."/>
            <person name="Shao M."/>
            <person name="Duquette J."/>
            <person name="Hirsch C.N."/>
            <person name="Kimball J."/>
        </authorList>
    </citation>
    <scope>NUCLEOTIDE SEQUENCE</scope>
    <source>
        <tissue evidence="1">Fresh leaf tissue</tissue>
    </source>
</reference>
<comment type="caution">
    <text evidence="1">The sequence shown here is derived from an EMBL/GenBank/DDBJ whole genome shotgun (WGS) entry which is preliminary data.</text>
</comment>
<sequence length="102" mass="10896">MTSHDGSLSHSSIPRYPSPTSIVVGNGSLLPVTATSTTHLGSLALNNVLVSPQLIKNLISFRQFTIDNNCFVEFDPYGCSVKDLLTGTVTIRCNSSGPLYPL</sequence>
<dbReference type="Proteomes" id="UP000729402">
    <property type="component" value="Unassembled WGS sequence"/>
</dbReference>
<dbReference type="EMBL" id="JAAALK010000289">
    <property type="protein sequence ID" value="KAG8051093.1"/>
    <property type="molecule type" value="Genomic_DNA"/>
</dbReference>
<name>A0A8J5VKW7_ZIZPA</name>
<dbReference type="OrthoDB" id="693274at2759"/>
<gene>
    <name evidence="1" type="ORF">GUJ93_ZPchr0009g1501</name>
</gene>
<protein>
    <submittedName>
        <fullName evidence="1">Uncharacterized protein</fullName>
    </submittedName>
</protein>
<proteinExistence type="predicted"/>
<reference evidence="1" key="2">
    <citation type="submission" date="2021-02" db="EMBL/GenBank/DDBJ databases">
        <authorList>
            <person name="Kimball J.A."/>
            <person name="Haas M.W."/>
            <person name="Macchietto M."/>
            <person name="Kono T."/>
            <person name="Duquette J."/>
            <person name="Shao M."/>
        </authorList>
    </citation>
    <scope>NUCLEOTIDE SEQUENCE</scope>
    <source>
        <tissue evidence="1">Fresh leaf tissue</tissue>
    </source>
</reference>
<evidence type="ECO:0000313" key="2">
    <source>
        <dbReference type="Proteomes" id="UP000729402"/>
    </source>
</evidence>
<organism evidence="1 2">
    <name type="scientific">Zizania palustris</name>
    <name type="common">Northern wild rice</name>
    <dbReference type="NCBI Taxonomy" id="103762"/>
    <lineage>
        <taxon>Eukaryota</taxon>
        <taxon>Viridiplantae</taxon>
        <taxon>Streptophyta</taxon>
        <taxon>Embryophyta</taxon>
        <taxon>Tracheophyta</taxon>
        <taxon>Spermatophyta</taxon>
        <taxon>Magnoliopsida</taxon>
        <taxon>Liliopsida</taxon>
        <taxon>Poales</taxon>
        <taxon>Poaceae</taxon>
        <taxon>BOP clade</taxon>
        <taxon>Oryzoideae</taxon>
        <taxon>Oryzeae</taxon>
        <taxon>Zizaniinae</taxon>
        <taxon>Zizania</taxon>
    </lineage>
</organism>
<evidence type="ECO:0000313" key="1">
    <source>
        <dbReference type="EMBL" id="KAG8051093.1"/>
    </source>
</evidence>
<dbReference type="AlphaFoldDB" id="A0A8J5VKW7"/>
<accession>A0A8J5VKW7</accession>
<keyword evidence="2" id="KW-1185">Reference proteome</keyword>